<protein>
    <submittedName>
        <fullName evidence="1">Uncharacterized protein</fullName>
    </submittedName>
</protein>
<accession>A0AAE0KB98</accession>
<feature type="non-terminal residue" evidence="1">
    <location>
        <position position="1"/>
    </location>
</feature>
<evidence type="ECO:0000313" key="1">
    <source>
        <dbReference type="EMBL" id="KAK3373045.1"/>
    </source>
</evidence>
<feature type="non-terminal residue" evidence="1">
    <location>
        <position position="104"/>
    </location>
</feature>
<gene>
    <name evidence="1" type="ORF">B0T24DRAFT_495143</name>
</gene>
<comment type="caution">
    <text evidence="1">The sequence shown here is derived from an EMBL/GenBank/DDBJ whole genome shotgun (WGS) entry which is preliminary data.</text>
</comment>
<organism evidence="1 2">
    <name type="scientific">Lasiosphaeria ovina</name>
    <dbReference type="NCBI Taxonomy" id="92902"/>
    <lineage>
        <taxon>Eukaryota</taxon>
        <taxon>Fungi</taxon>
        <taxon>Dikarya</taxon>
        <taxon>Ascomycota</taxon>
        <taxon>Pezizomycotina</taxon>
        <taxon>Sordariomycetes</taxon>
        <taxon>Sordariomycetidae</taxon>
        <taxon>Sordariales</taxon>
        <taxon>Lasiosphaeriaceae</taxon>
        <taxon>Lasiosphaeria</taxon>
    </lineage>
</organism>
<proteinExistence type="predicted"/>
<reference evidence="1" key="1">
    <citation type="journal article" date="2023" name="Mol. Phylogenet. Evol.">
        <title>Genome-scale phylogeny and comparative genomics of the fungal order Sordariales.</title>
        <authorList>
            <person name="Hensen N."/>
            <person name="Bonometti L."/>
            <person name="Westerberg I."/>
            <person name="Brannstrom I.O."/>
            <person name="Guillou S."/>
            <person name="Cros-Aarteil S."/>
            <person name="Calhoun S."/>
            <person name="Haridas S."/>
            <person name="Kuo A."/>
            <person name="Mondo S."/>
            <person name="Pangilinan J."/>
            <person name="Riley R."/>
            <person name="LaButti K."/>
            <person name="Andreopoulos B."/>
            <person name="Lipzen A."/>
            <person name="Chen C."/>
            <person name="Yan M."/>
            <person name="Daum C."/>
            <person name="Ng V."/>
            <person name="Clum A."/>
            <person name="Steindorff A."/>
            <person name="Ohm R.A."/>
            <person name="Martin F."/>
            <person name="Silar P."/>
            <person name="Natvig D.O."/>
            <person name="Lalanne C."/>
            <person name="Gautier V."/>
            <person name="Ament-Velasquez S.L."/>
            <person name="Kruys A."/>
            <person name="Hutchinson M.I."/>
            <person name="Powell A.J."/>
            <person name="Barry K."/>
            <person name="Miller A.N."/>
            <person name="Grigoriev I.V."/>
            <person name="Debuchy R."/>
            <person name="Gladieux P."/>
            <person name="Hiltunen Thoren M."/>
            <person name="Johannesson H."/>
        </authorList>
    </citation>
    <scope>NUCLEOTIDE SEQUENCE</scope>
    <source>
        <strain evidence="1">CBS 958.72</strain>
    </source>
</reference>
<evidence type="ECO:0000313" key="2">
    <source>
        <dbReference type="Proteomes" id="UP001287356"/>
    </source>
</evidence>
<dbReference type="AlphaFoldDB" id="A0AAE0KB98"/>
<sequence length="104" mass="11823">GVAFQKVSNPHNGVDWDDYQRGLEIWRNLQEIHVPLPNSSLKLTPRGNFLPPSALQLLPNCQPIGYVGTDYATAKCYYTGKRRLKSNRPSRWGWGMYVTNNSAM</sequence>
<reference evidence="1" key="2">
    <citation type="submission" date="2023-06" db="EMBL/GenBank/DDBJ databases">
        <authorList>
            <consortium name="Lawrence Berkeley National Laboratory"/>
            <person name="Haridas S."/>
            <person name="Hensen N."/>
            <person name="Bonometti L."/>
            <person name="Westerberg I."/>
            <person name="Brannstrom I.O."/>
            <person name="Guillou S."/>
            <person name="Cros-Aarteil S."/>
            <person name="Calhoun S."/>
            <person name="Kuo A."/>
            <person name="Mondo S."/>
            <person name="Pangilinan J."/>
            <person name="Riley R."/>
            <person name="Labutti K."/>
            <person name="Andreopoulos B."/>
            <person name="Lipzen A."/>
            <person name="Chen C."/>
            <person name="Yanf M."/>
            <person name="Daum C."/>
            <person name="Ng V."/>
            <person name="Clum A."/>
            <person name="Steindorff A."/>
            <person name="Ohm R."/>
            <person name="Martin F."/>
            <person name="Silar P."/>
            <person name="Natvig D."/>
            <person name="Lalanne C."/>
            <person name="Gautier V."/>
            <person name="Ament-Velasquez S.L."/>
            <person name="Kruys A."/>
            <person name="Hutchinson M.I."/>
            <person name="Powell A.J."/>
            <person name="Barry K."/>
            <person name="Miller A.N."/>
            <person name="Grigoriev I.V."/>
            <person name="Debuchy R."/>
            <person name="Gladieux P."/>
            <person name="Thoren M.H."/>
            <person name="Johannesson H."/>
        </authorList>
    </citation>
    <scope>NUCLEOTIDE SEQUENCE</scope>
    <source>
        <strain evidence="1">CBS 958.72</strain>
    </source>
</reference>
<name>A0AAE0KB98_9PEZI</name>
<keyword evidence="2" id="KW-1185">Reference proteome</keyword>
<dbReference type="Proteomes" id="UP001287356">
    <property type="component" value="Unassembled WGS sequence"/>
</dbReference>
<dbReference type="EMBL" id="JAULSN010000004">
    <property type="protein sequence ID" value="KAK3373045.1"/>
    <property type="molecule type" value="Genomic_DNA"/>
</dbReference>